<organism evidence="2 3">
    <name type="scientific">Aspergillus indologenus CBS 114.80</name>
    <dbReference type="NCBI Taxonomy" id="1450541"/>
    <lineage>
        <taxon>Eukaryota</taxon>
        <taxon>Fungi</taxon>
        <taxon>Dikarya</taxon>
        <taxon>Ascomycota</taxon>
        <taxon>Pezizomycotina</taxon>
        <taxon>Eurotiomycetes</taxon>
        <taxon>Eurotiomycetidae</taxon>
        <taxon>Eurotiales</taxon>
        <taxon>Aspergillaceae</taxon>
        <taxon>Aspergillus</taxon>
        <taxon>Aspergillus subgen. Circumdati</taxon>
    </lineage>
</organism>
<proteinExistence type="predicted"/>
<feature type="region of interest" description="Disordered" evidence="1">
    <location>
        <begin position="54"/>
        <end position="120"/>
    </location>
</feature>
<evidence type="ECO:0000256" key="1">
    <source>
        <dbReference type="SAM" id="MobiDB-lite"/>
    </source>
</evidence>
<dbReference type="EMBL" id="KZ825520">
    <property type="protein sequence ID" value="PYI30095.1"/>
    <property type="molecule type" value="Genomic_DNA"/>
</dbReference>
<dbReference type="AlphaFoldDB" id="A0A2V5I048"/>
<feature type="compositionally biased region" description="Basic and acidic residues" evidence="1">
    <location>
        <begin position="97"/>
        <end position="120"/>
    </location>
</feature>
<evidence type="ECO:0000313" key="2">
    <source>
        <dbReference type="EMBL" id="PYI30095.1"/>
    </source>
</evidence>
<keyword evidence="3" id="KW-1185">Reference proteome</keyword>
<sequence length="150" mass="16783">MDHDPANQEDPTEITRRSIPADDSYPILRKATRKIEASACSEAGGKRRRCCLHPFLQRPSRGRKETNGVGQIRPRPTAATVSQNPPAQAHACSHRNPRTEADFPSRKKRTFDVSRGKSMKDVWRGRETRVNPRGALLAQGRVMNASETRG</sequence>
<evidence type="ECO:0000313" key="3">
    <source>
        <dbReference type="Proteomes" id="UP000248817"/>
    </source>
</evidence>
<feature type="region of interest" description="Disordered" evidence="1">
    <location>
        <begin position="1"/>
        <end position="24"/>
    </location>
</feature>
<reference evidence="2 3" key="1">
    <citation type="submission" date="2018-02" db="EMBL/GenBank/DDBJ databases">
        <title>The genomes of Aspergillus section Nigri reveals drivers in fungal speciation.</title>
        <authorList>
            <consortium name="DOE Joint Genome Institute"/>
            <person name="Vesth T.C."/>
            <person name="Nybo J."/>
            <person name="Theobald S."/>
            <person name="Brandl J."/>
            <person name="Frisvad J.C."/>
            <person name="Nielsen K.F."/>
            <person name="Lyhne E.K."/>
            <person name="Kogle M.E."/>
            <person name="Kuo A."/>
            <person name="Riley R."/>
            <person name="Clum A."/>
            <person name="Nolan M."/>
            <person name="Lipzen A."/>
            <person name="Salamov A."/>
            <person name="Henrissat B."/>
            <person name="Wiebenga A."/>
            <person name="De vries R.P."/>
            <person name="Grigoriev I.V."/>
            <person name="Mortensen U.H."/>
            <person name="Andersen M.R."/>
            <person name="Baker S.E."/>
        </authorList>
    </citation>
    <scope>NUCLEOTIDE SEQUENCE [LARGE SCALE GENOMIC DNA]</scope>
    <source>
        <strain evidence="2 3">CBS 114.80</strain>
    </source>
</reference>
<name>A0A2V5I048_9EURO</name>
<accession>A0A2V5I048</accession>
<gene>
    <name evidence="2" type="ORF">BP00DRAFT_213897</name>
</gene>
<dbReference type="Proteomes" id="UP000248817">
    <property type="component" value="Unassembled WGS sequence"/>
</dbReference>
<protein>
    <submittedName>
        <fullName evidence="2">Uncharacterized protein</fullName>
    </submittedName>
</protein>